<dbReference type="EMBL" id="KP221693">
    <property type="protein sequence ID" value="AKF00618.1"/>
    <property type="molecule type" value="Genomic_DNA"/>
</dbReference>
<name>A0A0H3VNA6_9LILI</name>
<proteinExistence type="predicted"/>
<sequence>MLIVLFRSKDIHGGRFVLFRYSRPRGTGFSFG</sequence>
<gene>
    <name evidence="1" type="primary">ycf15</name>
</gene>
<geneLocation type="chloroplast" evidence="1"/>
<reference evidence="1" key="1">
    <citation type="journal article" date="2015" name="Am. J. Bot.">
        <title>Resolving relationships within the palm subfamily Arecoideae (Arecaceae) using plastid sequences derived from next-generation sequencing.</title>
        <authorList>
            <person name="Comer J.R."/>
            <person name="Zomlefer W.B."/>
            <person name="Barrett C.F."/>
            <person name="Davis J.I."/>
            <person name="Stevenson D.W."/>
            <person name="Heyduk K."/>
            <person name="Leebens-Mack J.H."/>
        </authorList>
    </citation>
    <scope>NUCLEOTIDE SEQUENCE</scope>
</reference>
<keyword evidence="1" id="KW-0934">Plastid</keyword>
<accession>A0A0H3VNA6</accession>
<evidence type="ECO:0000313" key="1">
    <source>
        <dbReference type="EMBL" id="AKF00618.1"/>
    </source>
</evidence>
<dbReference type="AlphaFoldDB" id="A0A0H3VNA6"/>
<keyword evidence="1" id="KW-0150">Chloroplast</keyword>
<protein>
    <submittedName>
        <fullName evidence="1">Hypothetical chloroplast RF15</fullName>
    </submittedName>
</protein>
<organism evidence="1">
    <name type="scientific">Reinhardtia paiewonskiana</name>
    <dbReference type="NCBI Taxonomy" id="1646113"/>
    <lineage>
        <taxon>Eukaryota</taxon>
        <taxon>Viridiplantae</taxon>
        <taxon>Streptophyta</taxon>
        <taxon>Embryophyta</taxon>
        <taxon>Tracheophyta</taxon>
        <taxon>Spermatophyta</taxon>
        <taxon>Magnoliopsida</taxon>
        <taxon>Liliopsida</taxon>
        <taxon>Arecaceae</taxon>
        <taxon>Arecoideae</taxon>
        <taxon>Reinhardtieae</taxon>
        <taxon>Reinhardtia</taxon>
    </lineage>
</organism>